<protein>
    <submittedName>
        <fullName evidence="4">DUF6311 domain-containing protein</fullName>
    </submittedName>
</protein>
<gene>
    <name evidence="4" type="ORF">R9Z33_09095</name>
</gene>
<dbReference type="RefSeq" id="WP_318650972.1">
    <property type="nucleotide sequence ID" value="NZ_CP137852.1"/>
</dbReference>
<organism evidence="4 5">
    <name type="scientific">Sediminicoccus rosea</name>
    <dbReference type="NCBI Taxonomy" id="1225128"/>
    <lineage>
        <taxon>Bacteria</taxon>
        <taxon>Pseudomonadati</taxon>
        <taxon>Pseudomonadota</taxon>
        <taxon>Alphaproteobacteria</taxon>
        <taxon>Acetobacterales</taxon>
        <taxon>Roseomonadaceae</taxon>
        <taxon>Sediminicoccus</taxon>
    </lineage>
</organism>
<evidence type="ECO:0000256" key="1">
    <source>
        <dbReference type="SAM" id="Phobius"/>
    </source>
</evidence>
<reference evidence="4 5" key="1">
    <citation type="submission" date="2023-11" db="EMBL/GenBank/DDBJ databases">
        <title>Arctic aerobic anoxygenic photoheterotroph Sediminicoccus rosea KRV36 adapts its photosynthesis to long days of polar summer.</title>
        <authorList>
            <person name="Tomasch J."/>
            <person name="Kopejtka K."/>
            <person name="Bily T."/>
            <person name="Gardiner A.T."/>
            <person name="Gardian Z."/>
            <person name="Shivaramu S."/>
            <person name="Koblizek M."/>
            <person name="Engelhardt F."/>
            <person name="Kaftan D."/>
        </authorList>
    </citation>
    <scope>NUCLEOTIDE SEQUENCE [LARGE SCALE GENOMIC DNA]</scope>
    <source>
        <strain evidence="4 5">R-30</strain>
    </source>
</reference>
<evidence type="ECO:0000259" key="2">
    <source>
        <dbReference type="Pfam" id="PF19830"/>
    </source>
</evidence>
<feature type="domain" description="DUF6311" evidence="2">
    <location>
        <begin position="10"/>
        <end position="389"/>
    </location>
</feature>
<evidence type="ECO:0000313" key="5">
    <source>
        <dbReference type="Proteomes" id="UP001305521"/>
    </source>
</evidence>
<dbReference type="Proteomes" id="UP001305521">
    <property type="component" value="Chromosome"/>
</dbReference>
<keyword evidence="1" id="KW-1133">Transmembrane helix</keyword>
<evidence type="ECO:0000259" key="3">
    <source>
        <dbReference type="Pfam" id="PF25853"/>
    </source>
</evidence>
<feature type="transmembrane region" description="Helical" evidence="1">
    <location>
        <begin position="99"/>
        <end position="117"/>
    </location>
</feature>
<accession>A0ABZ0PMP7</accession>
<feature type="transmembrane region" description="Helical" evidence="1">
    <location>
        <begin position="148"/>
        <end position="165"/>
    </location>
</feature>
<dbReference type="InterPro" id="IPR058671">
    <property type="entry name" value="DUF6311_C"/>
</dbReference>
<dbReference type="Pfam" id="PF19830">
    <property type="entry name" value="DUF6311"/>
    <property type="match status" value="1"/>
</dbReference>
<name>A0ABZ0PMP7_9PROT</name>
<proteinExistence type="predicted"/>
<keyword evidence="5" id="KW-1185">Reference proteome</keyword>
<dbReference type="Pfam" id="PF25853">
    <property type="entry name" value="DUF6311_C"/>
    <property type="match status" value="1"/>
</dbReference>
<keyword evidence="1" id="KW-0472">Membrane</keyword>
<keyword evidence="1" id="KW-0812">Transmembrane</keyword>
<sequence length="507" mass="53563">MSRLAYPASALLGALLAMQLFGLDFIWPRAGLDWRPVGDAAQHAIAQRHFLADAWRWPLLDVGTLQGVNLAFLDGIPALALPLKLVAPLLPEGFHGIGLFYALAWVLQPVAAVFALRGAGVRGLLPGIAVAVMASAMPAFIMRYGHAALCGHFVILVALGLYFRAVSDARWWRVAVPFQALALLIHPYLALMSLALLAAVPLSLALRGQGFVKAGVGVVASAGAMFGTMALLGYFGAAGDGGYGQYALNLLSPLWPFRSATLGWLVAREVDATGHGGWEGYNWLGLGLWAALVSGVLIGRERIAPGLRAHLGLVLALLGLTAIAVSFRVGLGGVVVLDLGPAPGFLEQFRASGRFFWPVGYALMIGAAVLLQQRPVIFAACALVQFVDAAPMRAALSTWAHERTAWSIEADALRPILRDAGQLTLIPSWPCIPPEDAAARILSLEVLLLASETPRPVNTMYAARWRTPPRCTDAETLARPLTPGEVRIGPGLGGSGCVALGGLGVCR</sequence>
<feature type="transmembrane region" description="Helical" evidence="1">
    <location>
        <begin position="355"/>
        <end position="371"/>
    </location>
</feature>
<feature type="transmembrane region" description="Helical" evidence="1">
    <location>
        <begin position="218"/>
        <end position="237"/>
    </location>
</feature>
<feature type="domain" description="DUF6311" evidence="3">
    <location>
        <begin position="414"/>
        <end position="487"/>
    </location>
</feature>
<evidence type="ECO:0000313" key="4">
    <source>
        <dbReference type="EMBL" id="WPB87015.1"/>
    </source>
</evidence>
<feature type="transmembrane region" description="Helical" evidence="1">
    <location>
        <begin position="123"/>
        <end position="141"/>
    </location>
</feature>
<dbReference type="EMBL" id="CP137852">
    <property type="protein sequence ID" value="WPB87015.1"/>
    <property type="molecule type" value="Genomic_DNA"/>
</dbReference>
<feature type="transmembrane region" description="Helical" evidence="1">
    <location>
        <begin position="185"/>
        <end position="206"/>
    </location>
</feature>
<dbReference type="InterPro" id="IPR046278">
    <property type="entry name" value="DUF6311"/>
</dbReference>
<feature type="transmembrane region" description="Helical" evidence="1">
    <location>
        <begin position="311"/>
        <end position="335"/>
    </location>
</feature>
<feature type="transmembrane region" description="Helical" evidence="1">
    <location>
        <begin position="280"/>
        <end position="299"/>
    </location>
</feature>